<keyword evidence="4" id="KW-1185">Reference proteome</keyword>
<evidence type="ECO:0000259" key="2">
    <source>
        <dbReference type="SMART" id="SM00256"/>
    </source>
</evidence>
<evidence type="ECO:0000256" key="1">
    <source>
        <dbReference type="SAM" id="MobiDB-lite"/>
    </source>
</evidence>
<evidence type="ECO:0000313" key="4">
    <source>
        <dbReference type="Proteomes" id="UP000295252"/>
    </source>
</evidence>
<feature type="region of interest" description="Disordered" evidence="1">
    <location>
        <begin position="1"/>
        <end position="43"/>
    </location>
</feature>
<sequence>MLPGGKTAKTSRFKPIQNPKRISLNSSASPSTRLPSSPSKAPIQENQENVLKIPLDPSSSAITIADSEDLVTNNEDLLTNILLKLPAKSLLCFRCVSRQWRTIISDPEFRRRHIRSIRCCPTSDFLFFSPYIKPNEIDLLSLSGDGLDSVGNLSSRLRRSLEGRIISLQACNGLLCIQFMVNYIRIELIVYNPTTSEHRTIPWPNEGSHSPPIVRYTSIAFDPLRSDYYKLLGVSFDCGLQFFIYSSESGVWRVGGAAVAGTFDSDCYFDKGVFWNGDVHFMGKKFCTLCFDVENGCLRPSMPRIPIRMEVMGKWDIKYFGETGGNLYAIYLNRINTAVLSDVFELKRDYSQWVVKYRFDFSHLVTYYPEMKSCGCCTPCFIADEEGKNARIVISLKGKFILYDINRVFVKELVEVGPVCSNVDERGNSKWYRWYEAYQHVGTFASV</sequence>
<dbReference type="SUPFAM" id="SSF81383">
    <property type="entry name" value="F-box domain"/>
    <property type="match status" value="1"/>
</dbReference>
<dbReference type="PANTHER" id="PTHR31672">
    <property type="entry name" value="BNACNNG10540D PROTEIN"/>
    <property type="match status" value="1"/>
</dbReference>
<dbReference type="STRING" id="49390.A0A068V6H4"/>
<dbReference type="Gene3D" id="1.20.1280.50">
    <property type="match status" value="1"/>
</dbReference>
<organism evidence="3 4">
    <name type="scientific">Coffea canephora</name>
    <name type="common">Robusta coffee</name>
    <dbReference type="NCBI Taxonomy" id="49390"/>
    <lineage>
        <taxon>Eukaryota</taxon>
        <taxon>Viridiplantae</taxon>
        <taxon>Streptophyta</taxon>
        <taxon>Embryophyta</taxon>
        <taxon>Tracheophyta</taxon>
        <taxon>Spermatophyta</taxon>
        <taxon>Magnoliopsida</taxon>
        <taxon>eudicotyledons</taxon>
        <taxon>Gunneridae</taxon>
        <taxon>Pentapetalae</taxon>
        <taxon>asterids</taxon>
        <taxon>lamiids</taxon>
        <taxon>Gentianales</taxon>
        <taxon>Rubiaceae</taxon>
        <taxon>Ixoroideae</taxon>
        <taxon>Gardenieae complex</taxon>
        <taxon>Bertiereae - Coffeeae clade</taxon>
        <taxon>Coffeeae</taxon>
        <taxon>Coffea</taxon>
    </lineage>
</organism>
<proteinExistence type="predicted"/>
<dbReference type="CDD" id="cd22157">
    <property type="entry name" value="F-box_AtFBW1-like"/>
    <property type="match status" value="1"/>
</dbReference>
<protein>
    <recommendedName>
        <fullName evidence="2">F-box domain-containing protein</fullName>
    </recommendedName>
</protein>
<reference evidence="4" key="1">
    <citation type="journal article" date="2014" name="Science">
        <title>The coffee genome provides insight into the convergent evolution of caffeine biosynthesis.</title>
        <authorList>
            <person name="Denoeud F."/>
            <person name="Carretero-Paulet L."/>
            <person name="Dereeper A."/>
            <person name="Droc G."/>
            <person name="Guyot R."/>
            <person name="Pietrella M."/>
            <person name="Zheng C."/>
            <person name="Alberti A."/>
            <person name="Anthony F."/>
            <person name="Aprea G."/>
            <person name="Aury J.M."/>
            <person name="Bento P."/>
            <person name="Bernard M."/>
            <person name="Bocs S."/>
            <person name="Campa C."/>
            <person name="Cenci A."/>
            <person name="Combes M.C."/>
            <person name="Crouzillat D."/>
            <person name="Da Silva C."/>
            <person name="Daddiego L."/>
            <person name="De Bellis F."/>
            <person name="Dussert S."/>
            <person name="Garsmeur O."/>
            <person name="Gayraud T."/>
            <person name="Guignon V."/>
            <person name="Jahn K."/>
            <person name="Jamilloux V."/>
            <person name="Joet T."/>
            <person name="Labadie K."/>
            <person name="Lan T."/>
            <person name="Leclercq J."/>
            <person name="Lepelley M."/>
            <person name="Leroy T."/>
            <person name="Li L.T."/>
            <person name="Librado P."/>
            <person name="Lopez L."/>
            <person name="Munoz A."/>
            <person name="Noel B."/>
            <person name="Pallavicini A."/>
            <person name="Perrotta G."/>
            <person name="Poncet V."/>
            <person name="Pot D."/>
            <person name="Priyono X."/>
            <person name="Rigoreau M."/>
            <person name="Rouard M."/>
            <person name="Rozas J."/>
            <person name="Tranchant-Dubreuil C."/>
            <person name="VanBuren R."/>
            <person name="Zhang Q."/>
            <person name="Andrade A.C."/>
            <person name="Argout X."/>
            <person name="Bertrand B."/>
            <person name="de Kochko A."/>
            <person name="Graziosi G."/>
            <person name="Henry R.J."/>
            <person name="Jayarama X."/>
            <person name="Ming R."/>
            <person name="Nagai C."/>
            <person name="Rounsley S."/>
            <person name="Sankoff D."/>
            <person name="Giuliano G."/>
            <person name="Albert V.A."/>
            <person name="Wincker P."/>
            <person name="Lashermes P."/>
        </authorList>
    </citation>
    <scope>NUCLEOTIDE SEQUENCE [LARGE SCALE GENOMIC DNA]</scope>
    <source>
        <strain evidence="4">cv. DH200-94</strain>
    </source>
</reference>
<dbReference type="OMA" id="TSEHRTI"/>
<gene>
    <name evidence="3" type="ORF">GSCOC_T00017197001</name>
</gene>
<dbReference type="InterPro" id="IPR001810">
    <property type="entry name" value="F-box_dom"/>
</dbReference>
<dbReference type="SMART" id="SM00256">
    <property type="entry name" value="FBOX"/>
    <property type="match status" value="1"/>
</dbReference>
<dbReference type="PhylomeDB" id="A0A068V6H4"/>
<name>A0A068V6H4_COFCA</name>
<dbReference type="PANTHER" id="PTHR31672:SF13">
    <property type="entry name" value="F-BOX PROTEIN CPR30-LIKE"/>
    <property type="match status" value="1"/>
</dbReference>
<feature type="compositionally biased region" description="Low complexity" evidence="1">
    <location>
        <begin position="26"/>
        <end position="39"/>
    </location>
</feature>
<dbReference type="Proteomes" id="UP000295252">
    <property type="component" value="Chromosome VIII"/>
</dbReference>
<dbReference type="InterPro" id="IPR036047">
    <property type="entry name" value="F-box-like_dom_sf"/>
</dbReference>
<evidence type="ECO:0000313" key="3">
    <source>
        <dbReference type="EMBL" id="CDP16129.1"/>
    </source>
</evidence>
<dbReference type="NCBIfam" id="TIGR01640">
    <property type="entry name" value="F_box_assoc_1"/>
    <property type="match status" value="1"/>
</dbReference>
<dbReference type="Gramene" id="CDP16129">
    <property type="protein sequence ID" value="CDP16129"/>
    <property type="gene ID" value="GSCOC_T00017197001"/>
</dbReference>
<dbReference type="EMBL" id="HG739201">
    <property type="protein sequence ID" value="CDP16129.1"/>
    <property type="molecule type" value="Genomic_DNA"/>
</dbReference>
<dbReference type="OrthoDB" id="605328at2759"/>
<accession>A0A068V6H4</accession>
<dbReference type="InterPro" id="IPR017451">
    <property type="entry name" value="F-box-assoc_interact_dom"/>
</dbReference>
<feature type="domain" description="F-box" evidence="2">
    <location>
        <begin position="73"/>
        <end position="113"/>
    </location>
</feature>
<dbReference type="AlphaFoldDB" id="A0A068V6H4"/>
<dbReference type="Pfam" id="PF00646">
    <property type="entry name" value="F-box"/>
    <property type="match status" value="1"/>
</dbReference>
<dbReference type="InterPro" id="IPR050796">
    <property type="entry name" value="SCF_F-box_component"/>
</dbReference>
<dbReference type="InParanoid" id="A0A068V6H4"/>